<dbReference type="OrthoDB" id="1738954at2759"/>
<dbReference type="Pfam" id="PF03607">
    <property type="entry name" value="DCX"/>
    <property type="match status" value="2"/>
</dbReference>
<feature type="domain" description="Doublecortin" evidence="2">
    <location>
        <begin position="7"/>
        <end position="80"/>
    </location>
</feature>
<organism evidence="3 4">
    <name type="scientific">Pomacea canaliculata</name>
    <name type="common">Golden apple snail</name>
    <dbReference type="NCBI Taxonomy" id="400727"/>
    <lineage>
        <taxon>Eukaryota</taxon>
        <taxon>Metazoa</taxon>
        <taxon>Spiralia</taxon>
        <taxon>Lophotrochozoa</taxon>
        <taxon>Mollusca</taxon>
        <taxon>Gastropoda</taxon>
        <taxon>Caenogastropoda</taxon>
        <taxon>Architaenioglossa</taxon>
        <taxon>Ampullarioidea</taxon>
        <taxon>Ampullariidae</taxon>
        <taxon>Pomacea</taxon>
    </lineage>
</organism>
<feature type="compositionally biased region" description="Basic and acidic residues" evidence="1">
    <location>
        <begin position="411"/>
        <end position="439"/>
    </location>
</feature>
<dbReference type="PANTHER" id="PTHR23004">
    <property type="entry name" value="DOUBLECORTIN DOMAIN CONTAINING 2"/>
    <property type="match status" value="1"/>
</dbReference>
<dbReference type="GO" id="GO:0035556">
    <property type="term" value="P:intracellular signal transduction"/>
    <property type="evidence" value="ECO:0007669"/>
    <property type="project" value="InterPro"/>
</dbReference>
<dbReference type="STRING" id="400727.A0A2T7PQW2"/>
<feature type="domain" description="Doublecortin" evidence="2">
    <location>
        <begin position="167"/>
        <end position="252"/>
    </location>
</feature>
<feature type="region of interest" description="Disordered" evidence="1">
    <location>
        <begin position="277"/>
        <end position="332"/>
    </location>
</feature>
<keyword evidence="4" id="KW-1185">Reference proteome</keyword>
<comment type="caution">
    <text evidence="3">The sequence shown here is derived from an EMBL/GenBank/DDBJ whole genome shotgun (WGS) entry which is preliminary data.</text>
</comment>
<dbReference type="PROSITE" id="PS50309">
    <property type="entry name" value="DC"/>
    <property type="match status" value="2"/>
</dbReference>
<evidence type="ECO:0000313" key="3">
    <source>
        <dbReference type="EMBL" id="PVD35814.1"/>
    </source>
</evidence>
<dbReference type="InterPro" id="IPR003533">
    <property type="entry name" value="Doublecortin_dom"/>
</dbReference>
<evidence type="ECO:0000313" key="4">
    <source>
        <dbReference type="Proteomes" id="UP000245119"/>
    </source>
</evidence>
<accession>A0A2T7PQW2</accession>
<feature type="compositionally biased region" description="Basic and acidic residues" evidence="1">
    <location>
        <begin position="386"/>
        <end position="399"/>
    </location>
</feature>
<evidence type="ECO:0000256" key="1">
    <source>
        <dbReference type="SAM" id="MobiDB-lite"/>
    </source>
</evidence>
<dbReference type="Proteomes" id="UP000245119">
    <property type="component" value="Linkage Group LG2"/>
</dbReference>
<dbReference type="AlphaFoldDB" id="A0A2T7PQW2"/>
<proteinExistence type="predicted"/>
<feature type="region of interest" description="Disordered" evidence="1">
    <location>
        <begin position="371"/>
        <end position="448"/>
    </location>
</feature>
<dbReference type="EMBL" id="PZQS01000002">
    <property type="protein sequence ID" value="PVD35814.1"/>
    <property type="molecule type" value="Genomic_DNA"/>
</dbReference>
<dbReference type="PANTHER" id="PTHR23004:SF11">
    <property type="entry name" value="PROTEIN RPI-1"/>
    <property type="match status" value="1"/>
</dbReference>
<name>A0A2T7PQW2_POMCA</name>
<dbReference type="Gene3D" id="3.10.20.230">
    <property type="entry name" value="Doublecortin domain"/>
    <property type="match status" value="2"/>
</dbReference>
<reference evidence="3 4" key="1">
    <citation type="submission" date="2018-04" db="EMBL/GenBank/DDBJ databases">
        <title>The genome of golden apple snail Pomacea canaliculata provides insight into stress tolerance and invasive adaptation.</title>
        <authorList>
            <person name="Liu C."/>
            <person name="Liu B."/>
            <person name="Ren Y."/>
            <person name="Zhang Y."/>
            <person name="Wang H."/>
            <person name="Li S."/>
            <person name="Jiang F."/>
            <person name="Yin L."/>
            <person name="Zhang G."/>
            <person name="Qian W."/>
            <person name="Fan W."/>
        </authorList>
    </citation>
    <scope>NUCLEOTIDE SEQUENCE [LARGE SCALE GENOMIC DNA]</scope>
    <source>
        <strain evidence="3">SZHN2017</strain>
        <tissue evidence="3">Muscle</tissue>
    </source>
</reference>
<protein>
    <recommendedName>
        <fullName evidence="2">Doublecortin domain-containing protein</fullName>
    </recommendedName>
</protein>
<evidence type="ECO:0000259" key="2">
    <source>
        <dbReference type="PROSITE" id="PS50309"/>
    </source>
</evidence>
<gene>
    <name evidence="3" type="ORF">C0Q70_02783</name>
</gene>
<dbReference type="GO" id="GO:0005874">
    <property type="term" value="C:microtubule"/>
    <property type="evidence" value="ECO:0007669"/>
    <property type="project" value="TreeGrafter"/>
</dbReference>
<dbReference type="SMART" id="SM00537">
    <property type="entry name" value="DCX"/>
    <property type="match status" value="2"/>
</dbReference>
<feature type="compositionally biased region" description="Basic and acidic residues" evidence="1">
    <location>
        <begin position="287"/>
        <end position="298"/>
    </location>
</feature>
<dbReference type="InterPro" id="IPR036572">
    <property type="entry name" value="Doublecortin_dom_sf"/>
</dbReference>
<dbReference type="GO" id="GO:0005815">
    <property type="term" value="C:microtubule organizing center"/>
    <property type="evidence" value="ECO:0007669"/>
    <property type="project" value="TreeGrafter"/>
</dbReference>
<sequence length="448" mass="51185">MQGEIIRGKKLYITPHKYYNFNDLLNDLTGKLPSSINLPYGVRQIFTPVGGRRISDIDDLQDGETYVCAGFEGFKTIKYGRTELEPWSVGKPMRPLNSLDGELGAELSYGSYKYRGYVANAFHPGRYYRGNGNPPNRRWPGGFASTNQRFPAGLLGGPMEAGHLKPKVITIVRNGSQPLSNVKILLNRRSVQSFEQLLADINEAFGSKWRKNRVCKMFTTHGREVKGVADFFREEDCFIAVGSEGLSERDVADIIEELYPDSAYAKVLLKDWDKQRRHNNKGGLTNRESEQGDKRDSGFVDGSDTNSNSHREQDYASPPAPRQSRLRRSKRAAAAALMVSAEPDSSASFEAISPHNDHHFLNKIEKERLRVSNDERDKARKRHHRATEQERRTLDEERRRRGLLPLNPLKPLEDIPRKEVREKEREDGQRKKEEMKKVEEEEEEGGRE</sequence>
<dbReference type="SUPFAM" id="SSF89837">
    <property type="entry name" value="Doublecortin (DC)"/>
    <property type="match status" value="2"/>
</dbReference>